<keyword evidence="3" id="KW-1185">Reference proteome</keyword>
<proteinExistence type="predicted"/>
<dbReference type="InterPro" id="IPR039448">
    <property type="entry name" value="Beta_helix"/>
</dbReference>
<dbReference type="RefSeq" id="WP_239315716.1">
    <property type="nucleotide sequence ID" value="NZ_BOOH01000001.1"/>
</dbReference>
<gene>
    <name evidence="2" type="ORF">Plo01_01460</name>
</gene>
<dbReference type="EMBL" id="BOOH01000001">
    <property type="protein sequence ID" value="GIH73717.1"/>
    <property type="molecule type" value="Genomic_DNA"/>
</dbReference>
<name>A0A8J3RDH4_9ACTN</name>
<dbReference type="InterPro" id="IPR011050">
    <property type="entry name" value="Pectin_lyase_fold/virulence"/>
</dbReference>
<reference evidence="2 3" key="1">
    <citation type="submission" date="2021-01" db="EMBL/GenBank/DDBJ databases">
        <title>Whole genome shotgun sequence of Planobispora longispora NBRC 13918.</title>
        <authorList>
            <person name="Komaki H."/>
            <person name="Tamura T."/>
        </authorList>
    </citation>
    <scope>NUCLEOTIDE SEQUENCE [LARGE SCALE GENOMIC DNA]</scope>
    <source>
        <strain evidence="2 3">NBRC 13918</strain>
    </source>
</reference>
<protein>
    <recommendedName>
        <fullName evidence="1">Right handed beta helix domain-containing protein</fullName>
    </recommendedName>
</protein>
<dbReference type="Gene3D" id="2.160.20.10">
    <property type="entry name" value="Single-stranded right-handed beta-helix, Pectin lyase-like"/>
    <property type="match status" value="1"/>
</dbReference>
<evidence type="ECO:0000259" key="1">
    <source>
        <dbReference type="Pfam" id="PF13229"/>
    </source>
</evidence>
<organism evidence="2 3">
    <name type="scientific">Planobispora longispora</name>
    <dbReference type="NCBI Taxonomy" id="28887"/>
    <lineage>
        <taxon>Bacteria</taxon>
        <taxon>Bacillati</taxon>
        <taxon>Actinomycetota</taxon>
        <taxon>Actinomycetes</taxon>
        <taxon>Streptosporangiales</taxon>
        <taxon>Streptosporangiaceae</taxon>
        <taxon>Planobispora</taxon>
    </lineage>
</organism>
<accession>A0A8J3RDH4</accession>
<dbReference type="Pfam" id="PF13229">
    <property type="entry name" value="Beta_helix"/>
    <property type="match status" value="1"/>
</dbReference>
<evidence type="ECO:0000313" key="3">
    <source>
        <dbReference type="Proteomes" id="UP000616724"/>
    </source>
</evidence>
<dbReference type="SUPFAM" id="SSF51126">
    <property type="entry name" value="Pectin lyase-like"/>
    <property type="match status" value="1"/>
</dbReference>
<dbReference type="InterPro" id="IPR012334">
    <property type="entry name" value="Pectin_lyas_fold"/>
</dbReference>
<dbReference type="Proteomes" id="UP000616724">
    <property type="component" value="Unassembled WGS sequence"/>
</dbReference>
<evidence type="ECO:0000313" key="2">
    <source>
        <dbReference type="EMBL" id="GIH73717.1"/>
    </source>
</evidence>
<feature type="domain" description="Right handed beta helix" evidence="1">
    <location>
        <begin position="176"/>
        <end position="344"/>
    </location>
</feature>
<sequence length="481" mass="48802">MEPTGQRWTALAAGVLVGGGLLALAPAGVPIPVGGPVPSGASAPPGTAGAAGAAAAAGALARAGISPLSGGSGTAEAPVPSGDAMSYGAAAGTTYYVDSRRGDDSAPGTSAATAWRSLGAVDAAGLTAGDTVRLRRGGTWTGTLRLRGRGAPGAPITVATYGEGVSPKITGRGGNCVVITGSHVRVTGIRASGCRWAGFEVRGDRNELDAVHADRNVSGVHVTGAHNTIKNSILARNNRMSVNDRGGDDDSGAFGVLLNGDDNLVTGNLVTGSYAASHDYRTDGAAVEVYNGDRNRVTHNIARNNETFAELGAEKGRTATGNLFAHNLVTSSRRRGSFLVTRGARHAAGPVRGTVAVHNTVRLPARDTIGWSCHGGCSPAILKLRNNVIVVGGEMGYEDGRGADEAGSVYQGRTIEFELGPGSVVADPRFRDAATLRPGHASPALRRGFTLDPSWYGGAALARDLSGRPLPPAPAAGAYQR</sequence>
<comment type="caution">
    <text evidence="2">The sequence shown here is derived from an EMBL/GenBank/DDBJ whole genome shotgun (WGS) entry which is preliminary data.</text>
</comment>
<dbReference type="AlphaFoldDB" id="A0A8J3RDH4"/>